<feature type="region of interest" description="Disordered" evidence="7">
    <location>
        <begin position="688"/>
        <end position="722"/>
    </location>
</feature>
<evidence type="ECO:0000256" key="5">
    <source>
        <dbReference type="ARBA" id="ARBA00022989"/>
    </source>
</evidence>
<evidence type="ECO:0000313" key="12">
    <source>
        <dbReference type="EMBL" id="ONF42089.1"/>
    </source>
</evidence>
<dbReference type="InterPro" id="IPR011527">
    <property type="entry name" value="ABC1_TM_dom"/>
</dbReference>
<evidence type="ECO:0000256" key="7">
    <source>
        <dbReference type="SAM" id="MobiDB-lite"/>
    </source>
</evidence>
<dbReference type="PANTHER" id="PTHR24221:SF248">
    <property type="entry name" value="ABC TRANSPORTER TRANSMEMBRANE REGION"/>
    <property type="match status" value="1"/>
</dbReference>
<name>A0A293P9A1_9GAMM</name>
<feature type="domain" description="ABC transmembrane type-1" evidence="10">
    <location>
        <begin position="149"/>
        <end position="427"/>
    </location>
</feature>
<feature type="compositionally biased region" description="Low complexity" evidence="7">
    <location>
        <begin position="688"/>
        <end position="716"/>
    </location>
</feature>
<dbReference type="InterPro" id="IPR039421">
    <property type="entry name" value="Type_1_exporter"/>
</dbReference>
<evidence type="ECO:0000256" key="1">
    <source>
        <dbReference type="ARBA" id="ARBA00004651"/>
    </source>
</evidence>
<evidence type="ECO:0000313" key="14">
    <source>
        <dbReference type="Proteomes" id="UP000643672"/>
    </source>
</evidence>
<evidence type="ECO:0000256" key="6">
    <source>
        <dbReference type="ARBA" id="ARBA00023136"/>
    </source>
</evidence>
<dbReference type="GO" id="GO:0005524">
    <property type="term" value="F:ATP binding"/>
    <property type="evidence" value="ECO:0007669"/>
    <property type="project" value="UniProtKB-KW"/>
</dbReference>
<accession>A0A293P9A1</accession>
<dbReference type="Proteomes" id="UP000643672">
    <property type="component" value="Unassembled WGS sequence"/>
</dbReference>
<dbReference type="Proteomes" id="UP000182798">
    <property type="component" value="Unassembled WGS sequence"/>
</dbReference>
<dbReference type="GO" id="GO:0034040">
    <property type="term" value="F:ATPase-coupled lipid transmembrane transporter activity"/>
    <property type="evidence" value="ECO:0007669"/>
    <property type="project" value="TreeGrafter"/>
</dbReference>
<feature type="transmembrane region" description="Helical" evidence="8">
    <location>
        <begin position="255"/>
        <end position="279"/>
    </location>
</feature>
<dbReference type="PROSITE" id="PS50893">
    <property type="entry name" value="ABC_TRANSPORTER_2"/>
    <property type="match status" value="1"/>
</dbReference>
<feature type="transmembrane region" description="Helical" evidence="8">
    <location>
        <begin position="380"/>
        <end position="403"/>
    </location>
</feature>
<evidence type="ECO:0000256" key="8">
    <source>
        <dbReference type="SAM" id="Phobius"/>
    </source>
</evidence>
<dbReference type="InterPro" id="IPR003439">
    <property type="entry name" value="ABC_transporter-like_ATP-bd"/>
</dbReference>
<keyword evidence="4" id="KW-0067">ATP-binding</keyword>
<organism evidence="12 13">
    <name type="scientific">Bathymodiolus thermophilus thioautotrophic gill symbiont</name>
    <dbReference type="NCBI Taxonomy" id="2360"/>
    <lineage>
        <taxon>Bacteria</taxon>
        <taxon>Pseudomonadati</taxon>
        <taxon>Pseudomonadota</taxon>
        <taxon>Gammaproteobacteria</taxon>
        <taxon>sulfur-oxidizing symbionts</taxon>
    </lineage>
</organism>
<keyword evidence="6 8" id="KW-0472">Membrane</keyword>
<evidence type="ECO:0000259" key="10">
    <source>
        <dbReference type="PROSITE" id="PS50929"/>
    </source>
</evidence>
<feature type="domain" description="ABC transporter" evidence="9">
    <location>
        <begin position="457"/>
        <end position="697"/>
    </location>
</feature>
<evidence type="ECO:0000256" key="3">
    <source>
        <dbReference type="ARBA" id="ARBA00022741"/>
    </source>
</evidence>
<dbReference type="Pfam" id="PF00005">
    <property type="entry name" value="ABC_tran"/>
    <property type="match status" value="1"/>
</dbReference>
<evidence type="ECO:0000313" key="13">
    <source>
        <dbReference type="Proteomes" id="UP000182798"/>
    </source>
</evidence>
<dbReference type="InterPro" id="IPR027417">
    <property type="entry name" value="P-loop_NTPase"/>
</dbReference>
<dbReference type="SUPFAM" id="SSF90123">
    <property type="entry name" value="ABC transporter transmembrane region"/>
    <property type="match status" value="1"/>
</dbReference>
<reference evidence="12" key="2">
    <citation type="journal article" date="2017" name="Stand. Genomic Sci.">
        <title>Genome sequence of the sulfur-oxidizing Bathymodiolus thermophilus gill endosymbiont.</title>
        <authorList>
            <person name="Ponnudurai R."/>
            <person name="Sayavedra L."/>
            <person name="Kleiner M."/>
            <person name="Heiden S.E."/>
            <person name="Thurmer A."/>
            <person name="Felbeck H."/>
            <person name="Schluter R."/>
            <person name="Sievert S.M."/>
            <person name="Daniel R."/>
            <person name="Schweder T."/>
            <person name="Markert S."/>
        </authorList>
    </citation>
    <scope>NUCLEOTIDE SEQUENCE</scope>
    <source>
        <strain evidence="12">BAT/CrabSpa'14</strain>
    </source>
</reference>
<keyword evidence="14" id="KW-1185">Reference proteome</keyword>
<protein>
    <submittedName>
        <fullName evidence="12">ABC transporter</fullName>
    </submittedName>
</protein>
<dbReference type="RefSeq" id="WP_084032266.1">
    <property type="nucleotide sequence ID" value="NZ_CAESAQ020000090.1"/>
</dbReference>
<feature type="transmembrane region" description="Helical" evidence="8">
    <location>
        <begin position="145"/>
        <end position="166"/>
    </location>
</feature>
<evidence type="ECO:0000256" key="2">
    <source>
        <dbReference type="ARBA" id="ARBA00022692"/>
    </source>
</evidence>
<feature type="transmembrane region" description="Helical" evidence="8">
    <location>
        <begin position="178"/>
        <end position="200"/>
    </location>
</feature>
<dbReference type="SUPFAM" id="SSF52540">
    <property type="entry name" value="P-loop containing nucleoside triphosphate hydrolases"/>
    <property type="match status" value="1"/>
</dbReference>
<keyword evidence="3" id="KW-0547">Nucleotide-binding</keyword>
<evidence type="ECO:0000256" key="4">
    <source>
        <dbReference type="ARBA" id="ARBA00022840"/>
    </source>
</evidence>
<dbReference type="Gene3D" id="1.20.1560.10">
    <property type="entry name" value="ABC transporter type 1, transmembrane domain"/>
    <property type="match status" value="1"/>
</dbReference>
<dbReference type="InterPro" id="IPR003593">
    <property type="entry name" value="AAA+_ATPase"/>
</dbReference>
<dbReference type="EMBL" id="CAESAQ020000090">
    <property type="protein sequence ID" value="CAB5505389.1"/>
    <property type="molecule type" value="Genomic_DNA"/>
</dbReference>
<dbReference type="OrthoDB" id="9782586at2"/>
<comment type="subcellular location">
    <subcellularLocation>
        <location evidence="1">Cell membrane</location>
        <topology evidence="1">Multi-pass membrane protein</topology>
    </subcellularLocation>
</comment>
<reference evidence="11 14" key="3">
    <citation type="submission" date="2020-05" db="EMBL/GenBank/DDBJ databases">
        <authorList>
            <person name="Petersen J."/>
            <person name="Sayavedra L."/>
        </authorList>
    </citation>
    <scope>NUCLEOTIDE SEQUENCE [LARGE SCALE GENOMIC DNA]</scope>
    <source>
        <strain evidence="11">B thermophilus SOXS</strain>
    </source>
</reference>
<dbReference type="GO" id="GO:0140359">
    <property type="term" value="F:ABC-type transporter activity"/>
    <property type="evidence" value="ECO:0007669"/>
    <property type="project" value="InterPro"/>
</dbReference>
<dbReference type="GO" id="GO:0005886">
    <property type="term" value="C:plasma membrane"/>
    <property type="evidence" value="ECO:0007669"/>
    <property type="project" value="UniProtKB-SubCell"/>
</dbReference>
<keyword evidence="2 8" id="KW-0812">Transmembrane</keyword>
<dbReference type="GO" id="GO:0016887">
    <property type="term" value="F:ATP hydrolysis activity"/>
    <property type="evidence" value="ECO:0007669"/>
    <property type="project" value="InterPro"/>
</dbReference>
<sequence length="722" mass="79967">MRNSLLTSLQRLAQLQRSRFDRVELQQVVEDEFNESVAKLAMLKGICSALLLRAPKKIKTINDPSILPMLIFDKDQGWGVLKSHNAKGEWIGEWFSADQHTWLELVIEDLEEYELFALNMKKKLDVGKSRIFQMVKNEIIIHKKWLINASVAGVFINIVAVASAFYSMQVYDRVVPTGAAQTLMVLTIGVLVLTLLDFIAKLTRAGLYEKLIENIDRRLSRDVYKRFLALRMDQLPKSVGSLASQMRGYESVRSFLSSITTYLVVDVPFVLFYVLLIVVIAGKLAFVPVAFFFVATATGLYFHAKIEKLADNINESVNLRVGMLVESVEGAETIKSGQGGWRMLSNWMNVTDEGRGYDLEMKRMTDQSQYMVALFQQSSFVIMVAFGAMMIGGGGLTMGGLIACSILSGRILAPVAQIPAQLVQWANTKSAIKSLDVIWELKCDHDGIEQPIVPDNLKTDFFIEEKTQFNYGNKVALALPEMTIKSGEKIGVLGPIGSGKTSLLRLLSGMYKPNAGRILMNDIDLAHISKPVLSENIGFLQQEGRLFKGTVRENLILGLVDPGDEKILAVSKITGLLDSVISASEKGLEHEISEGGLGLSGGQKQLLNLTRVVLREPRIWLLDEPTASVDRNLEALLIAMFKKTIRPEDTLVLVTHKMEMIELVDRLIVVNKNQIIMDGPKAEVIAALSGKSQGGASQQGGQPQQQAQQAQVTQAQPKEEKS</sequence>
<evidence type="ECO:0000313" key="11">
    <source>
        <dbReference type="EMBL" id="CAB5505389.1"/>
    </source>
</evidence>
<dbReference type="Pfam" id="PF00664">
    <property type="entry name" value="ABC_membrane"/>
    <property type="match status" value="1"/>
</dbReference>
<comment type="caution">
    <text evidence="12">The sequence shown here is derived from an EMBL/GenBank/DDBJ whole genome shotgun (WGS) entry which is preliminary data.</text>
</comment>
<dbReference type="InterPro" id="IPR036640">
    <property type="entry name" value="ABC1_TM_sf"/>
</dbReference>
<reference evidence="13" key="1">
    <citation type="submission" date="2016-09" db="EMBL/GenBank/DDBJ databases">
        <title>Genome Sequence of Bathymodiolus thermophilus sulfur-oxidizing gill endosymbiont.</title>
        <authorList>
            <person name="Ponnudurai R."/>
            <person name="Kleiner M."/>
            <person name="Sayavedra L."/>
            <person name="Thuermer A."/>
            <person name="Felbeck H."/>
            <person name="Schlueter R."/>
            <person name="Schweder T."/>
            <person name="Markert S."/>
        </authorList>
    </citation>
    <scope>NUCLEOTIDE SEQUENCE [LARGE SCALE GENOMIC DNA]</scope>
    <source>
        <strain evidence="13">BAT/CrabSpa'14</strain>
    </source>
</reference>
<dbReference type="Gene3D" id="3.40.50.300">
    <property type="entry name" value="P-loop containing nucleotide triphosphate hydrolases"/>
    <property type="match status" value="1"/>
</dbReference>
<dbReference type="EMBL" id="MIQH01000333">
    <property type="protein sequence ID" value="ONF42089.1"/>
    <property type="molecule type" value="Genomic_DNA"/>
</dbReference>
<dbReference type="AlphaFoldDB" id="A0A293P9A1"/>
<keyword evidence="5 8" id="KW-1133">Transmembrane helix</keyword>
<gene>
    <name evidence="12" type="ORF">BGC33_13380</name>
    <name evidence="11" type="ORF">THERMOS_2116</name>
</gene>
<evidence type="ECO:0000259" key="9">
    <source>
        <dbReference type="PROSITE" id="PS50893"/>
    </source>
</evidence>
<dbReference type="PANTHER" id="PTHR24221">
    <property type="entry name" value="ATP-BINDING CASSETTE SUB-FAMILY B"/>
    <property type="match status" value="1"/>
</dbReference>
<dbReference type="SMART" id="SM00382">
    <property type="entry name" value="AAA"/>
    <property type="match status" value="1"/>
</dbReference>
<feature type="transmembrane region" description="Helical" evidence="8">
    <location>
        <begin position="285"/>
        <end position="304"/>
    </location>
</feature>
<dbReference type="PROSITE" id="PS50929">
    <property type="entry name" value="ABC_TM1F"/>
    <property type="match status" value="1"/>
</dbReference>
<proteinExistence type="predicted"/>